<gene>
    <name evidence="1" type="ORF">OIU84_014586</name>
</gene>
<dbReference type="AlphaFoldDB" id="A0AAD6JE19"/>
<name>A0AAD6JE19_9ROSI</name>
<evidence type="ECO:0000313" key="1">
    <source>
        <dbReference type="EMBL" id="KAJ6402514.1"/>
    </source>
</evidence>
<comment type="caution">
    <text evidence="1">The sequence shown here is derived from an EMBL/GenBank/DDBJ whole genome shotgun (WGS) entry which is preliminary data.</text>
</comment>
<sequence length="179" mass="19372">MFLEFQNFLQMLMSSDNPLLELPPDPTAFLASSLMPNAWILNDSFPIISLIFSAISALFTTVSWPHPQLFTQVPSPILSTISALTFWSPCWGQAKILTPCHAALNQSLTTNPFSFTLSINSSPITSSSPSLSSVSTFLSFTTQTNLLPLLTSPSPNSLTCSLDKAVLLPKLTYTTDPAG</sequence>
<dbReference type="Proteomes" id="UP001162972">
    <property type="component" value="Chromosome 4"/>
</dbReference>
<accession>A0AAD6JE19</accession>
<proteinExistence type="predicted"/>
<protein>
    <submittedName>
        <fullName evidence="1">Uncharacterized protein</fullName>
    </submittedName>
</protein>
<organism evidence="1 2">
    <name type="scientific">Salix udensis</name>
    <dbReference type="NCBI Taxonomy" id="889485"/>
    <lineage>
        <taxon>Eukaryota</taxon>
        <taxon>Viridiplantae</taxon>
        <taxon>Streptophyta</taxon>
        <taxon>Embryophyta</taxon>
        <taxon>Tracheophyta</taxon>
        <taxon>Spermatophyta</taxon>
        <taxon>Magnoliopsida</taxon>
        <taxon>eudicotyledons</taxon>
        <taxon>Gunneridae</taxon>
        <taxon>Pentapetalae</taxon>
        <taxon>rosids</taxon>
        <taxon>fabids</taxon>
        <taxon>Malpighiales</taxon>
        <taxon>Salicaceae</taxon>
        <taxon>Saliceae</taxon>
        <taxon>Salix</taxon>
    </lineage>
</organism>
<reference evidence="1 2" key="1">
    <citation type="journal article" date="2023" name="Int. J. Mol. Sci.">
        <title>De Novo Assembly and Annotation of 11 Diverse Shrub Willow (Salix) Genomes Reveals Novel Gene Organization in Sex-Linked Regions.</title>
        <authorList>
            <person name="Hyden B."/>
            <person name="Feng K."/>
            <person name="Yates T.B."/>
            <person name="Jawdy S."/>
            <person name="Cereghino C."/>
            <person name="Smart L.B."/>
            <person name="Muchero W."/>
        </authorList>
    </citation>
    <scope>NUCLEOTIDE SEQUENCE [LARGE SCALE GENOMIC DNA]</scope>
    <source>
        <tissue evidence="1">Shoot tip</tissue>
    </source>
</reference>
<dbReference type="EMBL" id="JAPFFJ010000018">
    <property type="protein sequence ID" value="KAJ6402514.1"/>
    <property type="molecule type" value="Genomic_DNA"/>
</dbReference>
<keyword evidence="2" id="KW-1185">Reference proteome</keyword>
<evidence type="ECO:0000313" key="2">
    <source>
        <dbReference type="Proteomes" id="UP001162972"/>
    </source>
</evidence>